<evidence type="ECO:0000313" key="2">
    <source>
        <dbReference type="Proteomes" id="UP000499080"/>
    </source>
</evidence>
<comment type="caution">
    <text evidence="1">The sequence shown here is derived from an EMBL/GenBank/DDBJ whole genome shotgun (WGS) entry which is preliminary data.</text>
</comment>
<organism evidence="1 2">
    <name type="scientific">Araneus ventricosus</name>
    <name type="common">Orbweaver spider</name>
    <name type="synonym">Epeira ventricosa</name>
    <dbReference type="NCBI Taxonomy" id="182803"/>
    <lineage>
        <taxon>Eukaryota</taxon>
        <taxon>Metazoa</taxon>
        <taxon>Ecdysozoa</taxon>
        <taxon>Arthropoda</taxon>
        <taxon>Chelicerata</taxon>
        <taxon>Arachnida</taxon>
        <taxon>Araneae</taxon>
        <taxon>Araneomorphae</taxon>
        <taxon>Entelegynae</taxon>
        <taxon>Araneoidea</taxon>
        <taxon>Araneidae</taxon>
        <taxon>Araneus</taxon>
    </lineage>
</organism>
<name>A0A4Y2UHW7_ARAVE</name>
<gene>
    <name evidence="1" type="ORF">AVEN_182117_1</name>
</gene>
<proteinExistence type="predicted"/>
<sequence>MGKAPVYTGPVTVLVRKIKAGRRSVDIRSGYRLLASRHGAALSSIRSSYCPGFLGTGYGAASVYIWSTVTVLASGTGMGQGFCLHLLVQLLSWHQAQSMGMSPLTFGPVTVLASGTGAWAAPCGTSGPAIALVWQSEWLGGVLSTFVQGATVLASVRARLPVCHSAQLPPRASCKVPCYAAALPISSSYRPASNRAVLAS</sequence>
<dbReference type="Proteomes" id="UP000499080">
    <property type="component" value="Unassembled WGS sequence"/>
</dbReference>
<protein>
    <submittedName>
        <fullName evidence="1">Uncharacterized protein</fullName>
    </submittedName>
</protein>
<dbReference type="AlphaFoldDB" id="A0A4Y2UHW7"/>
<evidence type="ECO:0000313" key="1">
    <source>
        <dbReference type="EMBL" id="GBO11711.1"/>
    </source>
</evidence>
<reference evidence="1 2" key="1">
    <citation type="journal article" date="2019" name="Sci. Rep.">
        <title>Orb-weaving spider Araneus ventricosus genome elucidates the spidroin gene catalogue.</title>
        <authorList>
            <person name="Kono N."/>
            <person name="Nakamura H."/>
            <person name="Ohtoshi R."/>
            <person name="Moran D.A.P."/>
            <person name="Shinohara A."/>
            <person name="Yoshida Y."/>
            <person name="Fujiwara M."/>
            <person name="Mori M."/>
            <person name="Tomita M."/>
            <person name="Arakawa K."/>
        </authorList>
    </citation>
    <scope>NUCLEOTIDE SEQUENCE [LARGE SCALE GENOMIC DNA]</scope>
</reference>
<keyword evidence="2" id="KW-1185">Reference proteome</keyword>
<dbReference type="EMBL" id="BGPR01036478">
    <property type="protein sequence ID" value="GBO11711.1"/>
    <property type="molecule type" value="Genomic_DNA"/>
</dbReference>
<accession>A0A4Y2UHW7</accession>